<dbReference type="Gene3D" id="3.30.565.10">
    <property type="entry name" value="Histidine kinase-like ATPase, C-terminal domain"/>
    <property type="match status" value="1"/>
</dbReference>
<evidence type="ECO:0000259" key="15">
    <source>
        <dbReference type="PROSITE" id="PS50885"/>
    </source>
</evidence>
<dbReference type="PANTHER" id="PTHR42878:SF7">
    <property type="entry name" value="SENSOR HISTIDINE KINASE GLRK"/>
    <property type="match status" value="1"/>
</dbReference>
<comment type="subcellular location">
    <subcellularLocation>
        <location evidence="2">Cell inner membrane</location>
        <topology evidence="2">Multi-pass membrane protein</topology>
    </subcellularLocation>
</comment>
<keyword evidence="7" id="KW-0547">Nucleotide-binding</keyword>
<dbReference type="EMBL" id="JFHC01000037">
    <property type="protein sequence ID" value="KDR40644.1"/>
    <property type="molecule type" value="Genomic_DNA"/>
</dbReference>
<dbReference type="FunFam" id="3.30.565.10:FF:000006">
    <property type="entry name" value="Sensor histidine kinase WalK"/>
    <property type="match status" value="1"/>
</dbReference>
<keyword evidence="9" id="KW-0067">ATP-binding</keyword>
<reference evidence="16 17" key="1">
    <citation type="submission" date="2014-03" db="EMBL/GenBank/DDBJ databases">
        <title>Draft Genome Sequences of Four Burkholderia Strains.</title>
        <authorList>
            <person name="Liu X.Y."/>
            <person name="Li C.X."/>
            <person name="Xu J.H."/>
        </authorList>
    </citation>
    <scope>NUCLEOTIDE SEQUENCE [LARGE SCALE GENOMIC DNA]</scope>
    <source>
        <strain evidence="16 17">DSM 50014</strain>
    </source>
</reference>
<dbReference type="AlphaFoldDB" id="A0A069PL82"/>
<dbReference type="SMART" id="SM00387">
    <property type="entry name" value="HATPase_c"/>
    <property type="match status" value="1"/>
</dbReference>
<dbReference type="EC" id="2.7.13.3" evidence="3"/>
<accession>A0A069PL82</accession>
<dbReference type="Pfam" id="PF02518">
    <property type="entry name" value="HATPase_c"/>
    <property type="match status" value="1"/>
</dbReference>
<dbReference type="PRINTS" id="PR00344">
    <property type="entry name" value="BCTRLSENSOR"/>
</dbReference>
<feature type="transmembrane region" description="Helical" evidence="13">
    <location>
        <begin position="40"/>
        <end position="63"/>
    </location>
</feature>
<evidence type="ECO:0000313" key="17">
    <source>
        <dbReference type="Proteomes" id="UP000027466"/>
    </source>
</evidence>
<dbReference type="FunFam" id="1.10.287.130:FF:000008">
    <property type="entry name" value="Two-component sensor histidine kinase"/>
    <property type="match status" value="1"/>
</dbReference>
<dbReference type="GO" id="GO:0000155">
    <property type="term" value="F:phosphorelay sensor kinase activity"/>
    <property type="evidence" value="ECO:0007669"/>
    <property type="project" value="InterPro"/>
</dbReference>
<keyword evidence="5" id="KW-0597">Phosphoprotein</keyword>
<feature type="domain" description="HAMP" evidence="15">
    <location>
        <begin position="61"/>
        <end position="117"/>
    </location>
</feature>
<dbReference type="CDD" id="cd00075">
    <property type="entry name" value="HATPase"/>
    <property type="match status" value="1"/>
</dbReference>
<proteinExistence type="predicted"/>
<dbReference type="InterPro" id="IPR036890">
    <property type="entry name" value="HATPase_C_sf"/>
</dbReference>
<feature type="coiled-coil region" evidence="12">
    <location>
        <begin position="105"/>
        <end position="132"/>
    </location>
</feature>
<dbReference type="GO" id="GO:0005886">
    <property type="term" value="C:plasma membrane"/>
    <property type="evidence" value="ECO:0007669"/>
    <property type="project" value="UniProtKB-SubCell"/>
</dbReference>
<protein>
    <recommendedName>
        <fullName evidence="3">histidine kinase</fullName>
        <ecNumber evidence="3">2.7.13.3</ecNumber>
    </recommendedName>
</protein>
<evidence type="ECO:0000256" key="4">
    <source>
        <dbReference type="ARBA" id="ARBA00022475"/>
    </source>
</evidence>
<dbReference type="InterPro" id="IPR003661">
    <property type="entry name" value="HisK_dim/P_dom"/>
</dbReference>
<dbReference type="InterPro" id="IPR004358">
    <property type="entry name" value="Sig_transdc_His_kin-like_C"/>
</dbReference>
<evidence type="ECO:0000259" key="14">
    <source>
        <dbReference type="PROSITE" id="PS50109"/>
    </source>
</evidence>
<evidence type="ECO:0000256" key="3">
    <source>
        <dbReference type="ARBA" id="ARBA00012438"/>
    </source>
</evidence>
<keyword evidence="12" id="KW-0175">Coiled coil</keyword>
<dbReference type="SMART" id="SM00304">
    <property type="entry name" value="HAMP"/>
    <property type="match status" value="1"/>
</dbReference>
<sequence>MLRTLYGRLAVLLMTVFIAIGAMMILASQKMVETHRLLELATDLIIGTVVFSLVAALIVFRFLTVRLRMLSESIEAFRASGFTTPVPLELPGNLDDEICRLSAAFQEMSERIAMQLRQLEDVDRQRRELLANVSHDLRTPLASMQGYLETLLIKSEELSSEERNRYLQVAVKHCERLGKLVQDLFELTKLEAHEVSPHIEVFPIAELAQDVVQKFALKAQKRRLALVTTCEPDCPPVRADIGMIERVLENLIENAMRYTPEGGEIGVEVRRAGTRVELRVRDTGRGIDGEELHNIFDRYYRVDRAEFGATGNAGLGLAITRRIVELHGGDIQVQSTPGLGTTFIVDFAVA</sequence>
<evidence type="ECO:0000256" key="12">
    <source>
        <dbReference type="SAM" id="Coils"/>
    </source>
</evidence>
<dbReference type="InterPro" id="IPR003660">
    <property type="entry name" value="HAMP_dom"/>
</dbReference>
<evidence type="ECO:0000256" key="9">
    <source>
        <dbReference type="ARBA" id="ARBA00022840"/>
    </source>
</evidence>
<evidence type="ECO:0000256" key="2">
    <source>
        <dbReference type="ARBA" id="ARBA00004429"/>
    </source>
</evidence>
<dbReference type="GO" id="GO:0007234">
    <property type="term" value="P:osmosensory signaling via phosphorelay pathway"/>
    <property type="evidence" value="ECO:0007669"/>
    <property type="project" value="TreeGrafter"/>
</dbReference>
<evidence type="ECO:0000256" key="11">
    <source>
        <dbReference type="ARBA" id="ARBA00023136"/>
    </source>
</evidence>
<evidence type="ECO:0000256" key="7">
    <source>
        <dbReference type="ARBA" id="ARBA00022741"/>
    </source>
</evidence>
<dbReference type="SMART" id="SM00388">
    <property type="entry name" value="HisKA"/>
    <property type="match status" value="1"/>
</dbReference>
<dbReference type="GO" id="GO:0030295">
    <property type="term" value="F:protein kinase activator activity"/>
    <property type="evidence" value="ECO:0007669"/>
    <property type="project" value="TreeGrafter"/>
</dbReference>
<dbReference type="InterPro" id="IPR005467">
    <property type="entry name" value="His_kinase_dom"/>
</dbReference>
<name>A0A069PL82_9BURK</name>
<dbReference type="Gene3D" id="1.10.287.130">
    <property type="match status" value="1"/>
</dbReference>
<keyword evidence="4" id="KW-1003">Cell membrane</keyword>
<keyword evidence="10" id="KW-0902">Two-component regulatory system</keyword>
<dbReference type="PANTHER" id="PTHR42878">
    <property type="entry name" value="TWO-COMPONENT HISTIDINE KINASE"/>
    <property type="match status" value="1"/>
</dbReference>
<keyword evidence="13" id="KW-1133">Transmembrane helix</keyword>
<dbReference type="PROSITE" id="PS50109">
    <property type="entry name" value="HIS_KIN"/>
    <property type="match status" value="1"/>
</dbReference>
<feature type="domain" description="Histidine kinase" evidence="14">
    <location>
        <begin position="132"/>
        <end position="350"/>
    </location>
</feature>
<feature type="transmembrane region" description="Helical" evidence="13">
    <location>
        <begin position="6"/>
        <end position="28"/>
    </location>
</feature>
<dbReference type="Gene3D" id="6.10.340.10">
    <property type="match status" value="1"/>
</dbReference>
<keyword evidence="17" id="KW-1185">Reference proteome</keyword>
<evidence type="ECO:0000256" key="10">
    <source>
        <dbReference type="ARBA" id="ARBA00023012"/>
    </source>
</evidence>
<comment type="caution">
    <text evidence="16">The sequence shown here is derived from an EMBL/GenBank/DDBJ whole genome shotgun (WGS) entry which is preliminary data.</text>
</comment>
<dbReference type="Pfam" id="PF00512">
    <property type="entry name" value="HisKA"/>
    <property type="match status" value="1"/>
</dbReference>
<evidence type="ECO:0000313" key="16">
    <source>
        <dbReference type="EMBL" id="KDR40644.1"/>
    </source>
</evidence>
<dbReference type="PROSITE" id="PS50885">
    <property type="entry name" value="HAMP"/>
    <property type="match status" value="1"/>
</dbReference>
<dbReference type="GO" id="GO:0000156">
    <property type="term" value="F:phosphorelay response regulator activity"/>
    <property type="evidence" value="ECO:0007669"/>
    <property type="project" value="TreeGrafter"/>
</dbReference>
<keyword evidence="8 16" id="KW-0418">Kinase</keyword>
<evidence type="ECO:0000256" key="6">
    <source>
        <dbReference type="ARBA" id="ARBA00022679"/>
    </source>
</evidence>
<dbReference type="STRING" id="60547.GCA_000751215_01684"/>
<comment type="catalytic activity">
    <reaction evidence="1">
        <text>ATP + protein L-histidine = ADP + protein N-phospho-L-histidine.</text>
        <dbReference type="EC" id="2.7.13.3"/>
    </reaction>
</comment>
<dbReference type="Pfam" id="PF00672">
    <property type="entry name" value="HAMP"/>
    <property type="match status" value="1"/>
</dbReference>
<gene>
    <name evidence="16" type="ORF">BG61_23380</name>
</gene>
<dbReference type="Proteomes" id="UP000027466">
    <property type="component" value="Unassembled WGS sequence"/>
</dbReference>
<evidence type="ECO:0000256" key="1">
    <source>
        <dbReference type="ARBA" id="ARBA00000085"/>
    </source>
</evidence>
<dbReference type="CDD" id="cd00082">
    <property type="entry name" value="HisKA"/>
    <property type="match status" value="1"/>
</dbReference>
<evidence type="ECO:0000256" key="5">
    <source>
        <dbReference type="ARBA" id="ARBA00022553"/>
    </source>
</evidence>
<organism evidence="16 17">
    <name type="scientific">Caballeronia glathei</name>
    <dbReference type="NCBI Taxonomy" id="60547"/>
    <lineage>
        <taxon>Bacteria</taxon>
        <taxon>Pseudomonadati</taxon>
        <taxon>Pseudomonadota</taxon>
        <taxon>Betaproteobacteria</taxon>
        <taxon>Burkholderiales</taxon>
        <taxon>Burkholderiaceae</taxon>
        <taxon>Caballeronia</taxon>
    </lineage>
</organism>
<keyword evidence="13" id="KW-0812">Transmembrane</keyword>
<evidence type="ECO:0000256" key="13">
    <source>
        <dbReference type="SAM" id="Phobius"/>
    </source>
</evidence>
<keyword evidence="11 13" id="KW-0472">Membrane</keyword>
<dbReference type="InterPro" id="IPR003594">
    <property type="entry name" value="HATPase_dom"/>
</dbReference>
<keyword evidence="6" id="KW-0808">Transferase</keyword>
<dbReference type="GO" id="GO:0005524">
    <property type="term" value="F:ATP binding"/>
    <property type="evidence" value="ECO:0007669"/>
    <property type="project" value="UniProtKB-KW"/>
</dbReference>
<dbReference type="RefSeq" id="WP_035928528.1">
    <property type="nucleotide sequence ID" value="NZ_CADFFX010000014.1"/>
</dbReference>
<dbReference type="InterPro" id="IPR036097">
    <property type="entry name" value="HisK_dim/P_sf"/>
</dbReference>
<dbReference type="SUPFAM" id="SSF47384">
    <property type="entry name" value="Homodimeric domain of signal transducing histidine kinase"/>
    <property type="match status" value="1"/>
</dbReference>
<dbReference type="InterPro" id="IPR050351">
    <property type="entry name" value="BphY/WalK/GraS-like"/>
</dbReference>
<dbReference type="SUPFAM" id="SSF55874">
    <property type="entry name" value="ATPase domain of HSP90 chaperone/DNA topoisomerase II/histidine kinase"/>
    <property type="match status" value="1"/>
</dbReference>
<evidence type="ECO:0000256" key="8">
    <source>
        <dbReference type="ARBA" id="ARBA00022777"/>
    </source>
</evidence>